<dbReference type="EMBL" id="SRLO01000012">
    <property type="protein sequence ID" value="TNN87032.1"/>
    <property type="molecule type" value="Genomic_DNA"/>
</dbReference>
<comment type="caution">
    <text evidence="2">The sequence shown here is derived from an EMBL/GenBank/DDBJ whole genome shotgun (WGS) entry which is preliminary data.</text>
</comment>
<feature type="compositionally biased region" description="Polar residues" evidence="1">
    <location>
        <begin position="1"/>
        <end position="10"/>
    </location>
</feature>
<dbReference type="AlphaFoldDB" id="A0A4Z2JCK2"/>
<organism evidence="2 3">
    <name type="scientific">Liparis tanakae</name>
    <name type="common">Tanaka's snailfish</name>
    <dbReference type="NCBI Taxonomy" id="230148"/>
    <lineage>
        <taxon>Eukaryota</taxon>
        <taxon>Metazoa</taxon>
        <taxon>Chordata</taxon>
        <taxon>Craniata</taxon>
        <taxon>Vertebrata</taxon>
        <taxon>Euteleostomi</taxon>
        <taxon>Actinopterygii</taxon>
        <taxon>Neopterygii</taxon>
        <taxon>Teleostei</taxon>
        <taxon>Neoteleostei</taxon>
        <taxon>Acanthomorphata</taxon>
        <taxon>Eupercaria</taxon>
        <taxon>Perciformes</taxon>
        <taxon>Cottioidei</taxon>
        <taxon>Cottales</taxon>
        <taxon>Liparidae</taxon>
        <taxon>Liparis</taxon>
    </lineage>
</organism>
<feature type="region of interest" description="Disordered" evidence="1">
    <location>
        <begin position="1"/>
        <end position="26"/>
    </location>
</feature>
<accession>A0A4Z2JCK2</accession>
<name>A0A4Z2JCK2_9TELE</name>
<gene>
    <name evidence="2" type="ORF">EYF80_002787</name>
</gene>
<dbReference type="Proteomes" id="UP000314294">
    <property type="component" value="Unassembled WGS sequence"/>
</dbReference>
<evidence type="ECO:0000313" key="3">
    <source>
        <dbReference type="Proteomes" id="UP000314294"/>
    </source>
</evidence>
<evidence type="ECO:0000313" key="2">
    <source>
        <dbReference type="EMBL" id="TNN87032.1"/>
    </source>
</evidence>
<reference evidence="2 3" key="1">
    <citation type="submission" date="2019-03" db="EMBL/GenBank/DDBJ databases">
        <title>First draft genome of Liparis tanakae, snailfish: a comprehensive survey of snailfish specific genes.</title>
        <authorList>
            <person name="Kim W."/>
            <person name="Song I."/>
            <person name="Jeong J.-H."/>
            <person name="Kim D."/>
            <person name="Kim S."/>
            <person name="Ryu S."/>
            <person name="Song J.Y."/>
            <person name="Lee S.K."/>
        </authorList>
    </citation>
    <scope>NUCLEOTIDE SEQUENCE [LARGE SCALE GENOMIC DNA]</scope>
    <source>
        <tissue evidence="2">Muscle</tissue>
    </source>
</reference>
<proteinExistence type="predicted"/>
<sequence length="63" mass="7335">MENPKGQTSEEVPRGQITRHRPDVYPDNVLTDKVVEEAEQEVKANANTDVRTSRFARGRRWRL</sequence>
<evidence type="ECO:0000256" key="1">
    <source>
        <dbReference type="SAM" id="MobiDB-lite"/>
    </source>
</evidence>
<keyword evidence="3" id="KW-1185">Reference proteome</keyword>
<protein>
    <submittedName>
        <fullName evidence="2">Uncharacterized protein</fullName>
    </submittedName>
</protein>